<reference evidence="2 3" key="1">
    <citation type="submission" date="2021-03" db="EMBL/GenBank/DDBJ databases">
        <title>Fibrella sp. HMF5036 genome sequencing and assembly.</title>
        <authorList>
            <person name="Kang H."/>
            <person name="Kim H."/>
            <person name="Bae S."/>
            <person name="Joh K."/>
        </authorList>
    </citation>
    <scope>NUCLEOTIDE SEQUENCE [LARGE SCALE GENOMIC DNA]</scope>
    <source>
        <strain evidence="2 3">HMF5036</strain>
    </source>
</reference>
<dbReference type="Proteomes" id="UP000664795">
    <property type="component" value="Unassembled WGS sequence"/>
</dbReference>
<keyword evidence="3" id="KW-1185">Reference proteome</keyword>
<dbReference type="RefSeq" id="WP_207338019.1">
    <property type="nucleotide sequence ID" value="NZ_JAFMYU010000026.1"/>
</dbReference>
<evidence type="ECO:0000313" key="2">
    <source>
        <dbReference type="EMBL" id="MBO0934054.1"/>
    </source>
</evidence>
<protein>
    <submittedName>
        <fullName evidence="2">Uncharacterized protein</fullName>
    </submittedName>
</protein>
<evidence type="ECO:0000256" key="1">
    <source>
        <dbReference type="SAM" id="MobiDB-lite"/>
    </source>
</evidence>
<dbReference type="AlphaFoldDB" id="A0A939G8A8"/>
<gene>
    <name evidence="2" type="ORF">J2I48_23805</name>
</gene>
<proteinExistence type="predicted"/>
<sequence length="257" mass="28438">MKPTFTLFTLSVVLWACQSRKNSPQEAQKPKIPASVPDAPVDKPQESPDNFVIIPGQQAGPVRANSTEASLKSLYGAKLVVRDTVYMGEGEFEIGTTVFKNTADQIQILWKDKQAFARPEIVFIRPAYDDNNQLRPGTAGKEIQWTIRSSDSPTDSTPDFIKIGTTLRDVEKANGKPFKLYGFGWDYGGTTAGWEGGKLQAADKKSYLSLIFGFDAAFYEAENKLYDTVMGDSEFLSNNPAMQQLNPTVQTLSVSFR</sequence>
<organism evidence="2 3">
    <name type="scientific">Fibrella aquatilis</name>
    <dbReference type="NCBI Taxonomy" id="2817059"/>
    <lineage>
        <taxon>Bacteria</taxon>
        <taxon>Pseudomonadati</taxon>
        <taxon>Bacteroidota</taxon>
        <taxon>Cytophagia</taxon>
        <taxon>Cytophagales</taxon>
        <taxon>Spirosomataceae</taxon>
        <taxon>Fibrella</taxon>
    </lineage>
</organism>
<evidence type="ECO:0000313" key="3">
    <source>
        <dbReference type="Proteomes" id="UP000664795"/>
    </source>
</evidence>
<accession>A0A939G8A8</accession>
<feature type="region of interest" description="Disordered" evidence="1">
    <location>
        <begin position="24"/>
        <end position="47"/>
    </location>
</feature>
<dbReference type="EMBL" id="JAFMYU010000026">
    <property type="protein sequence ID" value="MBO0934054.1"/>
    <property type="molecule type" value="Genomic_DNA"/>
</dbReference>
<name>A0A939G8A8_9BACT</name>
<comment type="caution">
    <text evidence="2">The sequence shown here is derived from an EMBL/GenBank/DDBJ whole genome shotgun (WGS) entry which is preliminary data.</text>
</comment>